<feature type="transmembrane region" description="Helical" evidence="1">
    <location>
        <begin position="208"/>
        <end position="226"/>
    </location>
</feature>
<evidence type="ECO:0000313" key="3">
    <source>
        <dbReference type="Proteomes" id="UP000295764"/>
    </source>
</evidence>
<feature type="transmembrane region" description="Helical" evidence="1">
    <location>
        <begin position="183"/>
        <end position="202"/>
    </location>
</feature>
<dbReference type="RefSeq" id="WP_133519354.1">
    <property type="nucleotide sequence ID" value="NZ_SNVW01000004.1"/>
</dbReference>
<dbReference type="EMBL" id="SNVW01000004">
    <property type="protein sequence ID" value="TDN44654.1"/>
    <property type="molecule type" value="Genomic_DNA"/>
</dbReference>
<reference evidence="2 3" key="1">
    <citation type="submission" date="2019-03" db="EMBL/GenBank/DDBJ databases">
        <title>Genomic analyses of the natural microbiome of Caenorhabditis elegans.</title>
        <authorList>
            <person name="Samuel B."/>
        </authorList>
    </citation>
    <scope>NUCLEOTIDE SEQUENCE [LARGE SCALE GENOMIC DNA]</scope>
    <source>
        <strain evidence="2 3">JUb65</strain>
    </source>
</reference>
<dbReference type="AlphaFoldDB" id="A0A4R6DJS2"/>
<sequence length="238" mass="23882">MPGGRDTHAAAAPGARLGTVLVLLAFGSGAADAFAFLLLGGIFTANMTGNLVLLGMFTRPGWLVTVAGAATALVVFAAAAFTAFRASPEPVTGTTYPPRASRLLALASVTLQVGLLVAWAATRGHVGTVGACGMIALSAAALGTQTVLAKRISGASGVTTTFVTGTLTSLVEELAARRPGVRLVQLMVVLALLVGAVTGTALVHAAPLVVPLLPLVTTGSALVVLTRDERRGPRARPA</sequence>
<evidence type="ECO:0000256" key="1">
    <source>
        <dbReference type="SAM" id="Phobius"/>
    </source>
</evidence>
<feature type="transmembrane region" description="Helical" evidence="1">
    <location>
        <begin position="128"/>
        <end position="148"/>
    </location>
</feature>
<accession>A0A4R6DJS2</accession>
<dbReference type="InterPro" id="IPR010699">
    <property type="entry name" value="DUF1275"/>
</dbReference>
<dbReference type="PANTHER" id="PTHR37314:SF4">
    <property type="entry name" value="UPF0700 TRANSMEMBRANE PROTEIN YOAK"/>
    <property type="match status" value="1"/>
</dbReference>
<dbReference type="Pfam" id="PF06912">
    <property type="entry name" value="DUF1275"/>
    <property type="match status" value="1"/>
</dbReference>
<dbReference type="Proteomes" id="UP000295764">
    <property type="component" value="Unassembled WGS sequence"/>
</dbReference>
<protein>
    <submittedName>
        <fullName evidence="2">Uncharacterized membrane protein YoaK (UPF0700 family)</fullName>
    </submittedName>
</protein>
<dbReference type="PANTHER" id="PTHR37314">
    <property type="entry name" value="SLR0142 PROTEIN"/>
    <property type="match status" value="1"/>
</dbReference>
<gene>
    <name evidence="2" type="ORF">EDF64_10456</name>
</gene>
<comment type="caution">
    <text evidence="2">The sequence shown here is derived from an EMBL/GenBank/DDBJ whole genome shotgun (WGS) entry which is preliminary data.</text>
</comment>
<organism evidence="2 3">
    <name type="scientific">Curtobacterium flaccumfaciens</name>
    <dbReference type="NCBI Taxonomy" id="2035"/>
    <lineage>
        <taxon>Bacteria</taxon>
        <taxon>Bacillati</taxon>
        <taxon>Actinomycetota</taxon>
        <taxon>Actinomycetes</taxon>
        <taxon>Micrococcales</taxon>
        <taxon>Microbacteriaceae</taxon>
        <taxon>Curtobacterium</taxon>
    </lineage>
</organism>
<evidence type="ECO:0000313" key="2">
    <source>
        <dbReference type="EMBL" id="TDN44654.1"/>
    </source>
</evidence>
<proteinExistence type="predicted"/>
<keyword evidence="1" id="KW-0812">Transmembrane</keyword>
<keyword evidence="1" id="KW-1133">Transmembrane helix</keyword>
<dbReference type="OrthoDB" id="4272751at2"/>
<feature type="transmembrane region" description="Helical" evidence="1">
    <location>
        <begin position="62"/>
        <end position="83"/>
    </location>
</feature>
<feature type="transmembrane region" description="Helical" evidence="1">
    <location>
        <begin position="103"/>
        <end position="122"/>
    </location>
</feature>
<name>A0A4R6DJS2_9MICO</name>
<keyword evidence="1" id="KW-0472">Membrane</keyword>